<evidence type="ECO:0000256" key="5">
    <source>
        <dbReference type="ARBA" id="ARBA00022692"/>
    </source>
</evidence>
<feature type="transmembrane region" description="Helical" evidence="13">
    <location>
        <begin position="835"/>
        <end position="859"/>
    </location>
</feature>
<dbReference type="PANTHER" id="PTHR11259">
    <property type="entry name" value="RAS-RELATED GTP BINDING RAG/GTR YEAST"/>
    <property type="match status" value="1"/>
</dbReference>
<dbReference type="InterPro" id="IPR018617">
    <property type="entry name" value="Ima1_N"/>
</dbReference>
<keyword evidence="5 13" id="KW-0812">Transmembrane</keyword>
<keyword evidence="10" id="KW-0539">Nucleus</keyword>
<evidence type="ECO:0000256" key="3">
    <source>
        <dbReference type="ARBA" id="ARBA00007756"/>
    </source>
</evidence>
<dbReference type="Gene3D" id="3.30.450.190">
    <property type="match status" value="1"/>
</dbReference>
<dbReference type="InterPro" id="IPR039397">
    <property type="entry name" value="RagA/B"/>
</dbReference>
<dbReference type="FunFam" id="3.40.50.300:FF:000488">
    <property type="entry name" value="Small monomeric GTPase (Gtr1)"/>
    <property type="match status" value="1"/>
</dbReference>
<name>A0A368H5L4_ANCCA</name>
<dbReference type="GO" id="GO:0005525">
    <property type="term" value="F:GTP binding"/>
    <property type="evidence" value="ECO:0007669"/>
    <property type="project" value="UniProtKB-KW"/>
</dbReference>
<keyword evidence="7 13" id="KW-1133">Transmembrane helix</keyword>
<dbReference type="CDD" id="cd11384">
    <property type="entry name" value="RagA_like"/>
    <property type="match status" value="1"/>
</dbReference>
<feature type="transmembrane region" description="Helical" evidence="13">
    <location>
        <begin position="529"/>
        <end position="548"/>
    </location>
</feature>
<evidence type="ECO:0000256" key="4">
    <source>
        <dbReference type="ARBA" id="ARBA00022490"/>
    </source>
</evidence>
<comment type="caution">
    <text evidence="15">The sequence shown here is derived from an EMBL/GenBank/DDBJ whole genome shotgun (WGS) entry which is preliminary data.</text>
</comment>
<dbReference type="GO" id="GO:1904263">
    <property type="term" value="P:positive regulation of TORC1 signaling"/>
    <property type="evidence" value="ECO:0007669"/>
    <property type="project" value="TreeGrafter"/>
</dbReference>
<gene>
    <name evidence="15" type="ORF">ANCCAN_01952</name>
</gene>
<dbReference type="InterPro" id="IPR006762">
    <property type="entry name" value="Gtr1_RagA"/>
</dbReference>
<sequence length="861" mass="97325">MSSKRKVLLMGKSGSGKTSMRSIIFANYIARDTSRLGPTMEVEHAHVRFLGNLVLHLWDCGGQETFMNNYLSSQKDQIFKNVQVLIYVFDVESREFEKDLGYYQSCLEALLHNSPNAQVFCLIHKMDLIEVDHRDKTFEDRAALVLKFSELAAGADRANAVCQCFRSSIWDETLYKAWSAIVYKLIPNVSIMEQKLKQFAAILDADEVMLFERATFLVIAHAEMTEHRDMHRFEKVSNIIKQFKLSCSKMGSQFEYMHVRNSHFAAFIDAFTPNTFIMMEVVAAVVACTVVPLVYTSLRSYFPAKVNCWFCQHNQRVPYNQRNSFICSSCEQYNGFDASGGYNRKVPGQHCVVAAKPVNRFCTPSKSAFTRPDVVPQEGFGSNGLCDKCNREQEIIMTRIAAFEPLNEDHWNEELEDYRYKLNKIYPLCAKCTFFAQNKMQEEKKKHAHLIAIKNRVANSLVSGLTSVTKVALKAAARRRRQFFAGGRIAETLHALSFVLTILLFLSQLNQLQEDAELDLFRLPPVFCIAMPSILATAYHLVGVLLCAHTISIWTNKCRATLPDLLLPFFAALHLASFSVPEEAYREDLALFRCAFASFEMLLATAITFVPRKKMHTKRPNRILSSAFSLASTPMSQCSSQASSRNNSMLSPNMGIAAAFEDSPKSTSELVVRQRLKWRERQQTPEPMTSPKRTRDRDDYEDMDWEPVVDSARSAGISTNGMRPSEVMARMIRETTPSRELAPSLSTLSLLGDKRSPVKSGSELGLSTARKIPFSTSGFGVSRSYAPSLAHSRLSTAKSSVSRLPSIRSMRREDSPTRSTFTSISQREEQTRKPWITVLLVAIAVLSFLVNIALFYVVFKK</sequence>
<dbReference type="GO" id="GO:0005637">
    <property type="term" value="C:nuclear inner membrane"/>
    <property type="evidence" value="ECO:0007669"/>
    <property type="project" value="UniProtKB-SubCell"/>
</dbReference>
<organism evidence="15 16">
    <name type="scientific">Ancylostoma caninum</name>
    <name type="common">Dog hookworm</name>
    <dbReference type="NCBI Taxonomy" id="29170"/>
    <lineage>
        <taxon>Eukaryota</taxon>
        <taxon>Metazoa</taxon>
        <taxon>Ecdysozoa</taxon>
        <taxon>Nematoda</taxon>
        <taxon>Chromadorea</taxon>
        <taxon>Rhabditida</taxon>
        <taxon>Rhabditina</taxon>
        <taxon>Rhabditomorpha</taxon>
        <taxon>Strongyloidea</taxon>
        <taxon>Ancylostomatidae</taxon>
        <taxon>Ancylostomatinae</taxon>
        <taxon>Ancylostoma</taxon>
    </lineage>
</organism>
<reference evidence="15 16" key="1">
    <citation type="submission" date="2014-10" db="EMBL/GenBank/DDBJ databases">
        <title>Draft genome of the hookworm Ancylostoma caninum.</title>
        <authorList>
            <person name="Mitreva M."/>
        </authorList>
    </citation>
    <scope>NUCLEOTIDE SEQUENCE [LARGE SCALE GENOMIC DNA]</scope>
    <source>
        <strain evidence="15 16">Baltimore</strain>
    </source>
</reference>
<evidence type="ECO:0000256" key="7">
    <source>
        <dbReference type="ARBA" id="ARBA00022989"/>
    </source>
</evidence>
<evidence type="ECO:0000259" key="14">
    <source>
        <dbReference type="Pfam" id="PF09779"/>
    </source>
</evidence>
<dbReference type="EMBL" id="JOJR01000010">
    <property type="protein sequence ID" value="RCN51864.1"/>
    <property type="molecule type" value="Genomic_DNA"/>
</dbReference>
<dbReference type="SUPFAM" id="SSF52540">
    <property type="entry name" value="P-loop containing nucleoside triphosphate hydrolases"/>
    <property type="match status" value="1"/>
</dbReference>
<dbReference type="GO" id="GO:0003924">
    <property type="term" value="F:GTPase activity"/>
    <property type="evidence" value="ECO:0007669"/>
    <property type="project" value="TreeGrafter"/>
</dbReference>
<dbReference type="STRING" id="29170.A0A368H5L4"/>
<comment type="similarity">
    <text evidence="3">Belongs to the GTR/RAG GTP-binding protein family.</text>
</comment>
<dbReference type="OrthoDB" id="10020193at2759"/>
<dbReference type="GO" id="GO:0009267">
    <property type="term" value="P:cellular response to starvation"/>
    <property type="evidence" value="ECO:0007669"/>
    <property type="project" value="TreeGrafter"/>
</dbReference>
<feature type="domain" description="Ima1 N-terminal" evidence="14">
    <location>
        <begin position="306"/>
        <end position="433"/>
    </location>
</feature>
<keyword evidence="8" id="KW-0342">GTP-binding</keyword>
<dbReference type="AlphaFoldDB" id="A0A368H5L4"/>
<proteinExistence type="inferred from homology"/>
<feature type="region of interest" description="Disordered" evidence="12">
    <location>
        <begin position="675"/>
        <end position="702"/>
    </location>
</feature>
<comment type="subcellular location">
    <subcellularLocation>
        <location evidence="2">Cytoplasm</location>
    </subcellularLocation>
    <subcellularLocation>
        <location evidence="1">Nucleus inner membrane</location>
        <topology evidence="1">Multi-pass membrane protein</topology>
    </subcellularLocation>
</comment>
<comment type="catalytic activity">
    <reaction evidence="11">
        <text>GTP + H2O = GDP + phosphate + H(+)</text>
        <dbReference type="Rhea" id="RHEA:19669"/>
        <dbReference type="ChEBI" id="CHEBI:15377"/>
        <dbReference type="ChEBI" id="CHEBI:15378"/>
        <dbReference type="ChEBI" id="CHEBI:37565"/>
        <dbReference type="ChEBI" id="CHEBI:43474"/>
        <dbReference type="ChEBI" id="CHEBI:58189"/>
    </reaction>
    <physiologicalReaction direction="left-to-right" evidence="11">
        <dbReference type="Rhea" id="RHEA:19670"/>
    </physiologicalReaction>
</comment>
<dbReference type="GO" id="GO:1990131">
    <property type="term" value="C:Gtr1-Gtr2 GTPase complex"/>
    <property type="evidence" value="ECO:0007669"/>
    <property type="project" value="TreeGrafter"/>
</dbReference>
<dbReference type="GO" id="GO:0010507">
    <property type="term" value="P:negative regulation of autophagy"/>
    <property type="evidence" value="ECO:0007669"/>
    <property type="project" value="TreeGrafter"/>
</dbReference>
<evidence type="ECO:0000256" key="11">
    <source>
        <dbReference type="ARBA" id="ARBA00049117"/>
    </source>
</evidence>
<accession>A0A368H5L4</accession>
<keyword evidence="6" id="KW-0547">Nucleotide-binding</keyword>
<evidence type="ECO:0000256" key="13">
    <source>
        <dbReference type="SAM" id="Phobius"/>
    </source>
</evidence>
<dbReference type="FunFam" id="3.30.450.190:FF:000002">
    <property type="entry name" value="Ras-related GTP-binding protein A"/>
    <property type="match status" value="1"/>
</dbReference>
<evidence type="ECO:0000313" key="15">
    <source>
        <dbReference type="EMBL" id="RCN51864.1"/>
    </source>
</evidence>
<evidence type="ECO:0000256" key="10">
    <source>
        <dbReference type="ARBA" id="ARBA00023242"/>
    </source>
</evidence>
<feature type="transmembrane region" description="Helical" evidence="13">
    <location>
        <begin position="590"/>
        <end position="610"/>
    </location>
</feature>
<evidence type="ECO:0000256" key="12">
    <source>
        <dbReference type="SAM" id="MobiDB-lite"/>
    </source>
</evidence>
<dbReference type="Gene3D" id="3.40.50.300">
    <property type="entry name" value="P-loop containing nucleotide triphosphate hydrolases"/>
    <property type="match status" value="1"/>
</dbReference>
<dbReference type="InterPro" id="IPR027417">
    <property type="entry name" value="P-loop_NTPase"/>
</dbReference>
<dbReference type="GO" id="GO:0005764">
    <property type="term" value="C:lysosome"/>
    <property type="evidence" value="ECO:0007669"/>
    <property type="project" value="TreeGrafter"/>
</dbReference>
<dbReference type="PANTHER" id="PTHR11259:SF1">
    <property type="entry name" value="RAS-RELATED GTP-BINDING PROTEIN"/>
    <property type="match status" value="1"/>
</dbReference>
<evidence type="ECO:0000313" key="16">
    <source>
        <dbReference type="Proteomes" id="UP000252519"/>
    </source>
</evidence>
<evidence type="ECO:0000256" key="8">
    <source>
        <dbReference type="ARBA" id="ARBA00023134"/>
    </source>
</evidence>
<feature type="transmembrane region" description="Helical" evidence="13">
    <location>
        <begin position="560"/>
        <end position="578"/>
    </location>
</feature>
<evidence type="ECO:0000256" key="2">
    <source>
        <dbReference type="ARBA" id="ARBA00004496"/>
    </source>
</evidence>
<feature type="transmembrane region" description="Helical" evidence="13">
    <location>
        <begin position="276"/>
        <end position="295"/>
    </location>
</feature>
<evidence type="ECO:0000256" key="9">
    <source>
        <dbReference type="ARBA" id="ARBA00023136"/>
    </source>
</evidence>
<dbReference type="Pfam" id="PF04670">
    <property type="entry name" value="Gtr1_RagA"/>
    <property type="match status" value="1"/>
</dbReference>
<keyword evidence="4" id="KW-0963">Cytoplasm</keyword>
<keyword evidence="16" id="KW-1185">Reference proteome</keyword>
<evidence type="ECO:0000256" key="6">
    <source>
        <dbReference type="ARBA" id="ARBA00022741"/>
    </source>
</evidence>
<keyword evidence="9 13" id="KW-0472">Membrane</keyword>
<dbReference type="Pfam" id="PF09779">
    <property type="entry name" value="Ima1_N"/>
    <property type="match status" value="1"/>
</dbReference>
<feature type="transmembrane region" description="Helical" evidence="13">
    <location>
        <begin position="489"/>
        <end position="509"/>
    </location>
</feature>
<dbReference type="Proteomes" id="UP000252519">
    <property type="component" value="Unassembled WGS sequence"/>
</dbReference>
<evidence type="ECO:0000256" key="1">
    <source>
        <dbReference type="ARBA" id="ARBA00004473"/>
    </source>
</evidence>
<protein>
    <submittedName>
        <fullName evidence="15">Gtr1/RagA G protein region</fullName>
    </submittedName>
</protein>